<keyword evidence="5 9" id="KW-0812">Transmembrane</keyword>
<feature type="transmembrane region" description="Helical" evidence="9">
    <location>
        <begin position="65"/>
        <end position="85"/>
    </location>
</feature>
<keyword evidence="4" id="KW-0997">Cell inner membrane</keyword>
<evidence type="ECO:0000256" key="8">
    <source>
        <dbReference type="ARBA" id="ARBA00038436"/>
    </source>
</evidence>
<reference evidence="11 12" key="1">
    <citation type="submission" date="2017-09" db="EMBL/GenBank/DDBJ databases">
        <title>Bacterial strain isolated from the female urinary microbiota.</title>
        <authorList>
            <person name="Thomas-White K."/>
            <person name="Kumar N."/>
            <person name="Forster S."/>
            <person name="Putonti C."/>
            <person name="Lawley T."/>
            <person name="Wolfe A.J."/>
        </authorList>
    </citation>
    <scope>NUCLEOTIDE SEQUENCE [LARGE SCALE GENOMIC DNA]</scope>
    <source>
        <strain evidence="11 12">UMB0680</strain>
    </source>
</reference>
<evidence type="ECO:0000313" key="11">
    <source>
        <dbReference type="EMBL" id="PMB98782.1"/>
    </source>
</evidence>
<dbReference type="InterPro" id="IPR007387">
    <property type="entry name" value="TRAP_DctQ"/>
</dbReference>
<comment type="similarity">
    <text evidence="8">Belongs to the TRAP transporter small permease family.</text>
</comment>
<evidence type="ECO:0000256" key="3">
    <source>
        <dbReference type="ARBA" id="ARBA00022475"/>
    </source>
</evidence>
<dbReference type="PANTHER" id="PTHR35011">
    <property type="entry name" value="2,3-DIKETO-L-GULONATE TRAP TRANSPORTER SMALL PERMEASE PROTEIN YIAM"/>
    <property type="match status" value="1"/>
</dbReference>
<evidence type="ECO:0000256" key="1">
    <source>
        <dbReference type="ARBA" id="ARBA00004429"/>
    </source>
</evidence>
<evidence type="ECO:0000259" key="10">
    <source>
        <dbReference type="Pfam" id="PF04290"/>
    </source>
</evidence>
<dbReference type="GO" id="GO:0015740">
    <property type="term" value="P:C4-dicarboxylate transport"/>
    <property type="evidence" value="ECO:0007669"/>
    <property type="project" value="TreeGrafter"/>
</dbReference>
<accession>A0A2N6PJB6</accession>
<keyword evidence="7 9" id="KW-0472">Membrane</keyword>
<evidence type="ECO:0000256" key="6">
    <source>
        <dbReference type="ARBA" id="ARBA00022989"/>
    </source>
</evidence>
<protein>
    <submittedName>
        <fullName evidence="11">TRAP transporter small permease</fullName>
    </submittedName>
</protein>
<evidence type="ECO:0000256" key="2">
    <source>
        <dbReference type="ARBA" id="ARBA00022448"/>
    </source>
</evidence>
<organism evidence="11 12">
    <name type="scientific">Brevibacterium luteolum</name>
    <dbReference type="NCBI Taxonomy" id="199591"/>
    <lineage>
        <taxon>Bacteria</taxon>
        <taxon>Bacillati</taxon>
        <taxon>Actinomycetota</taxon>
        <taxon>Actinomycetes</taxon>
        <taxon>Micrococcales</taxon>
        <taxon>Brevibacteriaceae</taxon>
        <taxon>Brevibacterium</taxon>
    </lineage>
</organism>
<comment type="subcellular location">
    <subcellularLocation>
        <location evidence="1">Cell inner membrane</location>
        <topology evidence="1">Multi-pass membrane protein</topology>
    </subcellularLocation>
</comment>
<evidence type="ECO:0000256" key="7">
    <source>
        <dbReference type="ARBA" id="ARBA00023136"/>
    </source>
</evidence>
<feature type="transmembrane region" description="Helical" evidence="9">
    <location>
        <begin position="97"/>
        <end position="120"/>
    </location>
</feature>
<feature type="domain" description="Tripartite ATP-independent periplasmic transporters DctQ component" evidence="10">
    <location>
        <begin position="31"/>
        <end position="160"/>
    </location>
</feature>
<dbReference type="GO" id="GO:0005886">
    <property type="term" value="C:plasma membrane"/>
    <property type="evidence" value="ECO:0007669"/>
    <property type="project" value="UniProtKB-SubCell"/>
</dbReference>
<keyword evidence="2" id="KW-0813">Transport</keyword>
<dbReference type="EMBL" id="PNFZ01000002">
    <property type="protein sequence ID" value="PMB98782.1"/>
    <property type="molecule type" value="Genomic_DNA"/>
</dbReference>
<dbReference type="AlphaFoldDB" id="A0A2N6PJB6"/>
<proteinExistence type="inferred from homology"/>
<keyword evidence="6 9" id="KW-1133">Transmembrane helix</keyword>
<evidence type="ECO:0000313" key="12">
    <source>
        <dbReference type="Proteomes" id="UP000235703"/>
    </source>
</evidence>
<keyword evidence="3" id="KW-1003">Cell membrane</keyword>
<sequence>MTAEYAQWSKRAVDRIGAVSAWIAGLALILLLLVMLAEVVLRYLFSAPLGWNVSAVDRVLMPASVFLALPWLYVTSGHVTAEIVYDRLPSSVQRAARWLAFLVVFVSAAFLLFAGLRIAVGSMILGDSPPPGSGEIDIPTWTWQMIQPVGALGLIIVMTLDAPRFIRGESEGSNRDNGRVTS</sequence>
<comment type="caution">
    <text evidence="11">The sequence shown here is derived from an EMBL/GenBank/DDBJ whole genome shotgun (WGS) entry which is preliminary data.</text>
</comment>
<dbReference type="OrthoDB" id="4804620at2"/>
<evidence type="ECO:0000256" key="4">
    <source>
        <dbReference type="ARBA" id="ARBA00022519"/>
    </source>
</evidence>
<dbReference type="InterPro" id="IPR055348">
    <property type="entry name" value="DctQ"/>
</dbReference>
<evidence type="ECO:0000256" key="9">
    <source>
        <dbReference type="SAM" id="Phobius"/>
    </source>
</evidence>
<dbReference type="GO" id="GO:0022857">
    <property type="term" value="F:transmembrane transporter activity"/>
    <property type="evidence" value="ECO:0007669"/>
    <property type="project" value="TreeGrafter"/>
</dbReference>
<keyword evidence="12" id="KW-1185">Reference proteome</keyword>
<feature type="transmembrane region" description="Helical" evidence="9">
    <location>
        <begin position="21"/>
        <end position="45"/>
    </location>
</feature>
<gene>
    <name evidence="11" type="ORF">CJ198_05600</name>
</gene>
<evidence type="ECO:0000256" key="5">
    <source>
        <dbReference type="ARBA" id="ARBA00022692"/>
    </source>
</evidence>
<feature type="transmembrane region" description="Helical" evidence="9">
    <location>
        <begin position="140"/>
        <end position="160"/>
    </location>
</feature>
<name>A0A2N6PJB6_9MICO</name>
<dbReference type="PANTHER" id="PTHR35011:SF10">
    <property type="entry name" value="TRAP TRANSPORTER SMALL PERMEASE PROTEIN"/>
    <property type="match status" value="1"/>
</dbReference>
<dbReference type="Proteomes" id="UP000235703">
    <property type="component" value="Unassembled WGS sequence"/>
</dbReference>
<dbReference type="Pfam" id="PF04290">
    <property type="entry name" value="DctQ"/>
    <property type="match status" value="1"/>
</dbReference>